<dbReference type="RefSeq" id="WP_338436460.1">
    <property type="nucleotide sequence ID" value="NZ_JAUYVH010000004.1"/>
</dbReference>
<evidence type="ECO:0000313" key="1">
    <source>
        <dbReference type="EMBL" id="MDQ9170527.1"/>
    </source>
</evidence>
<gene>
    <name evidence="1" type="ORF">Q8A64_08895</name>
</gene>
<reference evidence="1 2" key="1">
    <citation type="submission" date="2023-08" db="EMBL/GenBank/DDBJ databases">
        <title>Oxalobacteraceae gen .nov., isolated from river sludge outside the plant.</title>
        <authorList>
            <person name="Zhao S.Y."/>
        </authorList>
    </citation>
    <scope>NUCLEOTIDE SEQUENCE [LARGE SCALE GENOMIC DNA]</scope>
    <source>
        <strain evidence="1 2">R-40</strain>
    </source>
</reference>
<sequence>MLEPKLNADGTLDLGTGNESVSLTAPELDMLLERLALLRSQMKEKVPEVPPAIQGVVCNPAYMVRTDNQTKASLLRIRHAGFGWLNFEIPSHEIINMKKMWKAIADKLDLESYSDFYEAERQQTDKPH</sequence>
<dbReference type="EMBL" id="JAUYVH010000004">
    <property type="protein sequence ID" value="MDQ9170527.1"/>
    <property type="molecule type" value="Genomic_DNA"/>
</dbReference>
<protein>
    <submittedName>
        <fullName evidence="1">Uncharacterized protein</fullName>
    </submittedName>
</protein>
<comment type="caution">
    <text evidence="1">The sequence shown here is derived from an EMBL/GenBank/DDBJ whole genome shotgun (WGS) entry which is preliminary data.</text>
</comment>
<organism evidence="1 2">
    <name type="scientific">Keguizhuia sedimenti</name>
    <dbReference type="NCBI Taxonomy" id="3064264"/>
    <lineage>
        <taxon>Bacteria</taxon>
        <taxon>Pseudomonadati</taxon>
        <taxon>Pseudomonadota</taxon>
        <taxon>Betaproteobacteria</taxon>
        <taxon>Burkholderiales</taxon>
        <taxon>Oxalobacteraceae</taxon>
        <taxon>Keguizhuia</taxon>
    </lineage>
</organism>
<name>A0ABU1BNI1_9BURK</name>
<accession>A0ABU1BNI1</accession>
<evidence type="ECO:0000313" key="2">
    <source>
        <dbReference type="Proteomes" id="UP001225596"/>
    </source>
</evidence>
<dbReference type="Proteomes" id="UP001225596">
    <property type="component" value="Unassembled WGS sequence"/>
</dbReference>
<proteinExistence type="predicted"/>
<keyword evidence="2" id="KW-1185">Reference proteome</keyword>